<organism evidence="1 2">
    <name type="scientific">Anaerococcus porci</name>
    <dbReference type="NCBI Taxonomy" id="2652269"/>
    <lineage>
        <taxon>Bacteria</taxon>
        <taxon>Bacillati</taxon>
        <taxon>Bacillota</taxon>
        <taxon>Tissierellia</taxon>
        <taxon>Tissierellales</taxon>
        <taxon>Peptoniphilaceae</taxon>
        <taxon>Anaerococcus</taxon>
    </lineage>
</organism>
<protein>
    <submittedName>
        <fullName evidence="1">Uncharacterized protein</fullName>
    </submittedName>
</protein>
<accession>A0A6N7VXT6</accession>
<gene>
    <name evidence="1" type="ORF">FYJ26_10615</name>
</gene>
<reference evidence="1 2" key="1">
    <citation type="submission" date="2019-08" db="EMBL/GenBank/DDBJ databases">
        <title>In-depth cultivation of the pig gut microbiome towards novel bacterial diversity and tailored functional studies.</title>
        <authorList>
            <person name="Wylensek D."/>
            <person name="Hitch T.C.A."/>
            <person name="Clavel T."/>
        </authorList>
    </citation>
    <scope>NUCLEOTIDE SEQUENCE [LARGE SCALE GENOMIC DNA]</scope>
    <source>
        <strain evidence="1 2">WCA-380-WT-2B</strain>
    </source>
</reference>
<sequence>MMNDDDLQNMLLNLDIFKAKYEKFIEYCTEDISFKDFLELYKILELQKANEKLEDISNTIDYHFS</sequence>
<dbReference type="Proteomes" id="UP000441925">
    <property type="component" value="Unassembled WGS sequence"/>
</dbReference>
<proteinExistence type="predicted"/>
<name>A0A6N7VXT6_9FIRM</name>
<dbReference type="EMBL" id="VULQ01000026">
    <property type="protein sequence ID" value="MSS78823.1"/>
    <property type="molecule type" value="Genomic_DNA"/>
</dbReference>
<evidence type="ECO:0000313" key="1">
    <source>
        <dbReference type="EMBL" id="MSS78823.1"/>
    </source>
</evidence>
<comment type="caution">
    <text evidence="1">The sequence shown here is derived from an EMBL/GenBank/DDBJ whole genome shotgun (WGS) entry which is preliminary data.</text>
</comment>
<dbReference type="AlphaFoldDB" id="A0A6N7VXT6"/>
<evidence type="ECO:0000313" key="2">
    <source>
        <dbReference type="Proteomes" id="UP000441925"/>
    </source>
</evidence>
<dbReference type="RefSeq" id="WP_154542224.1">
    <property type="nucleotide sequence ID" value="NZ_VULQ01000026.1"/>
</dbReference>
<keyword evidence="2" id="KW-1185">Reference proteome</keyword>